<accession>A0A9J7AZP2</accession>
<evidence type="ECO:0000313" key="1">
    <source>
        <dbReference type="EMBL" id="UUX50917.1"/>
    </source>
</evidence>
<organism evidence="1 2">
    <name type="scientific">Nisaea acidiphila</name>
    <dbReference type="NCBI Taxonomy" id="1862145"/>
    <lineage>
        <taxon>Bacteria</taxon>
        <taxon>Pseudomonadati</taxon>
        <taxon>Pseudomonadota</taxon>
        <taxon>Alphaproteobacteria</taxon>
        <taxon>Rhodospirillales</taxon>
        <taxon>Thalassobaculaceae</taxon>
        <taxon>Nisaea</taxon>
    </lineage>
</organism>
<dbReference type="EMBL" id="CP102480">
    <property type="protein sequence ID" value="UUX50917.1"/>
    <property type="molecule type" value="Genomic_DNA"/>
</dbReference>
<dbReference type="RefSeq" id="WP_257770170.1">
    <property type="nucleotide sequence ID" value="NZ_CP102480.1"/>
</dbReference>
<protein>
    <submittedName>
        <fullName evidence="1">Uncharacterized protein</fullName>
    </submittedName>
</protein>
<keyword evidence="2" id="KW-1185">Reference proteome</keyword>
<gene>
    <name evidence="1" type="ORF">NUH88_04315</name>
</gene>
<name>A0A9J7AZP2_9PROT</name>
<reference evidence="1" key="1">
    <citation type="submission" date="2022-08" db="EMBL/GenBank/DDBJ databases">
        <title>Nisaea acidiphila sp. nov., isolated from a marine algal debris and emended description of the genus Nisaea Urios et al. 2008.</title>
        <authorList>
            <person name="Kwon K."/>
        </authorList>
    </citation>
    <scope>NUCLEOTIDE SEQUENCE</scope>
    <source>
        <strain evidence="1">MEBiC11861</strain>
    </source>
</reference>
<dbReference type="AlphaFoldDB" id="A0A9J7AZP2"/>
<sequence>MPARALPSQAEMRQRLGWIDRLVDQVSDGEGVTLSPQAAALFDEMRHCFAAGCWLAALVLAQAALDAELQQGEIDGLAQNEIRFGADYVWLRNRRNHLLHVDDPMPAVTLEDLERNTATLEQDARRAFELFLKAVT</sequence>
<proteinExistence type="predicted"/>
<dbReference type="KEGG" id="naci:NUH88_04315"/>
<dbReference type="Proteomes" id="UP001060336">
    <property type="component" value="Chromosome"/>
</dbReference>
<evidence type="ECO:0000313" key="2">
    <source>
        <dbReference type="Proteomes" id="UP001060336"/>
    </source>
</evidence>